<dbReference type="PANTHER" id="PTHR48090:SF10">
    <property type="entry name" value="GLUCOSYL-3-PHOSPHOGLYCERATE SYNTHASE"/>
    <property type="match status" value="1"/>
</dbReference>
<dbReference type="InterPro" id="IPR029044">
    <property type="entry name" value="Nucleotide-diphossugar_trans"/>
</dbReference>
<dbReference type="InterPro" id="IPR050256">
    <property type="entry name" value="Glycosyltransferase_2"/>
</dbReference>
<organism evidence="12 13">
    <name type="scientific">Nonomuraea antimicrobica</name>
    <dbReference type="NCBI Taxonomy" id="561173"/>
    <lineage>
        <taxon>Bacteria</taxon>
        <taxon>Bacillati</taxon>
        <taxon>Actinomycetota</taxon>
        <taxon>Actinomycetes</taxon>
        <taxon>Streptosporangiales</taxon>
        <taxon>Streptosporangiaceae</taxon>
        <taxon>Nonomuraea</taxon>
    </lineage>
</organism>
<evidence type="ECO:0000256" key="8">
    <source>
        <dbReference type="ARBA" id="ARBA00040894"/>
    </source>
</evidence>
<dbReference type="NCBIfam" id="NF010496">
    <property type="entry name" value="PRK13915.1"/>
    <property type="match status" value="1"/>
</dbReference>
<comment type="catalytic activity">
    <reaction evidence="9">
        <text>(2R)-3-phosphoglycerate + UDP-alpha-D-glucose = (2R)-2-O-(alpha-D-glucopyranosyl)-3-phospho-glycerate + UDP + H(+)</text>
        <dbReference type="Rhea" id="RHEA:31319"/>
        <dbReference type="ChEBI" id="CHEBI:15378"/>
        <dbReference type="ChEBI" id="CHEBI:58223"/>
        <dbReference type="ChEBI" id="CHEBI:58272"/>
        <dbReference type="ChEBI" id="CHEBI:58885"/>
        <dbReference type="ChEBI" id="CHEBI:62600"/>
        <dbReference type="EC" id="2.4.1.266"/>
    </reaction>
    <physiologicalReaction direction="left-to-right" evidence="9">
        <dbReference type="Rhea" id="RHEA:31320"/>
    </physiologicalReaction>
</comment>
<keyword evidence="5" id="KW-0808">Transferase</keyword>
<evidence type="ECO:0000256" key="5">
    <source>
        <dbReference type="ARBA" id="ARBA00022679"/>
    </source>
</evidence>
<evidence type="ECO:0000256" key="4">
    <source>
        <dbReference type="ARBA" id="ARBA00022676"/>
    </source>
</evidence>
<evidence type="ECO:0000256" key="10">
    <source>
        <dbReference type="ARBA" id="ARBA00048997"/>
    </source>
</evidence>
<dbReference type="Pfam" id="PF00535">
    <property type="entry name" value="Glycos_transf_2"/>
    <property type="match status" value="1"/>
</dbReference>
<proteinExistence type="inferred from homology"/>
<comment type="cofactor">
    <cofactor evidence="2">
        <name>Mg(2+)</name>
        <dbReference type="ChEBI" id="CHEBI:18420"/>
    </cofactor>
</comment>
<evidence type="ECO:0000256" key="7">
    <source>
        <dbReference type="ARBA" id="ARBA00039022"/>
    </source>
</evidence>
<evidence type="ECO:0000256" key="1">
    <source>
        <dbReference type="ARBA" id="ARBA00001936"/>
    </source>
</evidence>
<comment type="caution">
    <text evidence="12">The sequence shown here is derived from an EMBL/GenBank/DDBJ whole genome shotgun (WGS) entry which is preliminary data.</text>
</comment>
<comment type="catalytic activity">
    <reaction evidence="10">
        <text>an NDP-alpha-D-glucose + (2R)-3-phosphoglycerate = (2R)-2-O-(alpha-D-glucopyranosyl)-3-phospho-glycerate + a ribonucleoside 5'-diphosphate + H(+)</text>
        <dbReference type="Rhea" id="RHEA:47244"/>
        <dbReference type="ChEBI" id="CHEBI:15378"/>
        <dbReference type="ChEBI" id="CHEBI:57930"/>
        <dbReference type="ChEBI" id="CHEBI:58272"/>
        <dbReference type="ChEBI" id="CHEBI:62600"/>
        <dbReference type="ChEBI" id="CHEBI:76533"/>
        <dbReference type="EC" id="2.4.1.266"/>
    </reaction>
    <physiologicalReaction direction="left-to-right" evidence="10">
        <dbReference type="Rhea" id="RHEA:47245"/>
    </physiologicalReaction>
</comment>
<evidence type="ECO:0000313" key="12">
    <source>
        <dbReference type="EMBL" id="GAA3711510.1"/>
    </source>
</evidence>
<dbReference type="Proteomes" id="UP001500902">
    <property type="component" value="Unassembled WGS sequence"/>
</dbReference>
<sequence>MEKDLQALAKVQEWYGPHSSTAAEWPVDALMAVKGNTTVSVVLPARDEESTVGDIVTVIRRDLVERVALVDEVLVVDSNSTDATAERARQAGARVVAQDQVLSHLVEPLTGKGEALWKGLAASTGDIVVYIDSDLRSFGAHYVSGLVGPLLKHGDLQFVKATYERPYTGADGVVQRGGGGRVTELVARPLLNMFWPELAGFAQPLGGEYAARRAVLEQVPYVTEYGVEFGLLVDLLHLVGLDAMAQVDLGHRTHTHQSMTALGRMAGQIILTAWSRLERQGRVLASEPPAHTLLQFGLQGQSALVDVAVAERPPLASLVPEEDVA</sequence>
<dbReference type="SUPFAM" id="SSF53448">
    <property type="entry name" value="Nucleotide-diphospho-sugar transferases"/>
    <property type="match status" value="1"/>
</dbReference>
<keyword evidence="6" id="KW-0460">Magnesium</keyword>
<gene>
    <name evidence="12" type="ORF">GCM10022224_091280</name>
</gene>
<keyword evidence="13" id="KW-1185">Reference proteome</keyword>
<dbReference type="EMBL" id="BAAAZP010000213">
    <property type="protein sequence ID" value="GAA3711510.1"/>
    <property type="molecule type" value="Genomic_DNA"/>
</dbReference>
<protein>
    <recommendedName>
        <fullName evidence="8">Glucosyl-3-phosphoglycerate synthase</fullName>
        <ecNumber evidence="7">2.4.1.266</ecNumber>
    </recommendedName>
</protein>
<evidence type="ECO:0000256" key="6">
    <source>
        <dbReference type="ARBA" id="ARBA00022842"/>
    </source>
</evidence>
<comment type="similarity">
    <text evidence="3">Belongs to the glycosyltransferase 2 family.</text>
</comment>
<evidence type="ECO:0000256" key="3">
    <source>
        <dbReference type="ARBA" id="ARBA00006739"/>
    </source>
</evidence>
<feature type="domain" description="Glycosyltransferase 2-like" evidence="11">
    <location>
        <begin position="40"/>
        <end position="156"/>
    </location>
</feature>
<dbReference type="Gene3D" id="3.90.550.10">
    <property type="entry name" value="Spore Coat Polysaccharide Biosynthesis Protein SpsA, Chain A"/>
    <property type="match status" value="1"/>
</dbReference>
<evidence type="ECO:0000256" key="2">
    <source>
        <dbReference type="ARBA" id="ARBA00001946"/>
    </source>
</evidence>
<evidence type="ECO:0000313" key="13">
    <source>
        <dbReference type="Proteomes" id="UP001500902"/>
    </source>
</evidence>
<dbReference type="RefSeq" id="WP_344893937.1">
    <property type="nucleotide sequence ID" value="NZ_BAAAZP010000213.1"/>
</dbReference>
<dbReference type="PANTHER" id="PTHR48090">
    <property type="entry name" value="UNDECAPRENYL-PHOSPHATE 4-DEOXY-4-FORMAMIDO-L-ARABINOSE TRANSFERASE-RELATED"/>
    <property type="match status" value="1"/>
</dbReference>
<evidence type="ECO:0000259" key="11">
    <source>
        <dbReference type="Pfam" id="PF00535"/>
    </source>
</evidence>
<dbReference type="EC" id="2.4.1.266" evidence="7"/>
<dbReference type="InterPro" id="IPR001173">
    <property type="entry name" value="Glyco_trans_2-like"/>
</dbReference>
<evidence type="ECO:0000256" key="9">
    <source>
        <dbReference type="ARBA" id="ARBA00048689"/>
    </source>
</evidence>
<keyword evidence="4" id="KW-0328">Glycosyltransferase</keyword>
<reference evidence="13" key="1">
    <citation type="journal article" date="2019" name="Int. J. Syst. Evol. Microbiol.">
        <title>The Global Catalogue of Microorganisms (GCM) 10K type strain sequencing project: providing services to taxonomists for standard genome sequencing and annotation.</title>
        <authorList>
            <consortium name="The Broad Institute Genomics Platform"/>
            <consortium name="The Broad Institute Genome Sequencing Center for Infectious Disease"/>
            <person name="Wu L."/>
            <person name="Ma J."/>
        </authorList>
    </citation>
    <scope>NUCLEOTIDE SEQUENCE [LARGE SCALE GENOMIC DNA]</scope>
    <source>
        <strain evidence="13">JCM 16904</strain>
    </source>
</reference>
<comment type="cofactor">
    <cofactor evidence="1">
        <name>Mn(2+)</name>
        <dbReference type="ChEBI" id="CHEBI:29035"/>
    </cofactor>
</comment>
<name>A0ABP7DZZ8_9ACTN</name>
<accession>A0ABP7DZZ8</accession>